<gene>
    <name evidence="8" type="ORF">INP52_02590</name>
</gene>
<evidence type="ECO:0000256" key="4">
    <source>
        <dbReference type="ARBA" id="ARBA00022777"/>
    </source>
</evidence>
<dbReference type="InterPro" id="IPR036554">
    <property type="entry name" value="GHMP_kinase_C_sf"/>
</dbReference>
<dbReference type="RefSeq" id="WP_194372166.1">
    <property type="nucleotide sequence ID" value="NZ_CP063767.1"/>
</dbReference>
<keyword evidence="3" id="KW-0547">Nucleotide-binding</keyword>
<dbReference type="Gene3D" id="3.30.70.890">
    <property type="entry name" value="GHMP kinase, C-terminal domain"/>
    <property type="match status" value="1"/>
</dbReference>
<evidence type="ECO:0000259" key="7">
    <source>
        <dbReference type="Pfam" id="PF10509"/>
    </source>
</evidence>
<dbReference type="PIRSF" id="PIRSF000530">
    <property type="entry name" value="Galactokinase"/>
    <property type="match status" value="1"/>
</dbReference>
<name>A0A7S7RUD4_9ACTN</name>
<reference evidence="8 9" key="1">
    <citation type="submission" date="2020-10" db="EMBL/GenBank/DDBJ databases">
        <title>Olsenella immobilis sp.nov., isolated from the mud in a fermentation cellar used for the production of Chinese strong-flavoured liquor.</title>
        <authorList>
            <person name="Lu L."/>
        </authorList>
    </citation>
    <scope>NUCLEOTIDE SEQUENCE [LARGE SCALE GENOMIC DNA]</scope>
    <source>
        <strain evidence="8 9">LZLJ-2</strain>
    </source>
</reference>
<keyword evidence="4 8" id="KW-0418">Kinase</keyword>
<evidence type="ECO:0000313" key="8">
    <source>
        <dbReference type="EMBL" id="QOY61111.1"/>
    </source>
</evidence>
<protein>
    <submittedName>
        <fullName evidence="8">Galactokinase</fullName>
    </submittedName>
</protein>
<evidence type="ECO:0000256" key="1">
    <source>
        <dbReference type="ARBA" id="ARBA00006566"/>
    </source>
</evidence>
<dbReference type="Gene3D" id="3.30.230.10">
    <property type="match status" value="1"/>
</dbReference>
<dbReference type="PROSITE" id="PS00627">
    <property type="entry name" value="GHMP_KINASES_ATP"/>
    <property type="match status" value="1"/>
</dbReference>
<dbReference type="SUPFAM" id="SSF54211">
    <property type="entry name" value="Ribosomal protein S5 domain 2-like"/>
    <property type="match status" value="1"/>
</dbReference>
<evidence type="ECO:0000259" key="6">
    <source>
        <dbReference type="Pfam" id="PF00288"/>
    </source>
</evidence>
<evidence type="ECO:0000256" key="2">
    <source>
        <dbReference type="ARBA" id="ARBA00022679"/>
    </source>
</evidence>
<keyword evidence="2" id="KW-0808">Transferase</keyword>
<dbReference type="GO" id="GO:0006012">
    <property type="term" value="P:galactose metabolic process"/>
    <property type="evidence" value="ECO:0007669"/>
    <property type="project" value="InterPro"/>
</dbReference>
<keyword evidence="9" id="KW-1185">Reference proteome</keyword>
<dbReference type="Pfam" id="PF00288">
    <property type="entry name" value="GHMP_kinases_N"/>
    <property type="match status" value="1"/>
</dbReference>
<dbReference type="GO" id="GO:0004335">
    <property type="term" value="F:galactokinase activity"/>
    <property type="evidence" value="ECO:0007669"/>
    <property type="project" value="InterPro"/>
</dbReference>
<organism evidence="8 9">
    <name type="scientific">Thermophilibacter immobilis</name>
    <dbReference type="NCBI Taxonomy" id="2779519"/>
    <lineage>
        <taxon>Bacteria</taxon>
        <taxon>Bacillati</taxon>
        <taxon>Actinomycetota</taxon>
        <taxon>Coriobacteriia</taxon>
        <taxon>Coriobacteriales</taxon>
        <taxon>Atopobiaceae</taxon>
        <taxon>Thermophilibacter</taxon>
    </lineage>
</organism>
<dbReference type="InterPro" id="IPR020568">
    <property type="entry name" value="Ribosomal_Su5_D2-typ_SF"/>
</dbReference>
<dbReference type="PANTHER" id="PTHR10457:SF7">
    <property type="entry name" value="GALACTOKINASE-RELATED"/>
    <property type="match status" value="1"/>
</dbReference>
<dbReference type="Pfam" id="PF10509">
    <property type="entry name" value="GalKase_gal_bdg"/>
    <property type="match status" value="1"/>
</dbReference>
<dbReference type="InterPro" id="IPR006206">
    <property type="entry name" value="Mevalonate/galactokinase"/>
</dbReference>
<dbReference type="InterPro" id="IPR006203">
    <property type="entry name" value="GHMP_knse_ATP-bd_CS"/>
</dbReference>
<evidence type="ECO:0000313" key="9">
    <source>
        <dbReference type="Proteomes" id="UP000593735"/>
    </source>
</evidence>
<dbReference type="PANTHER" id="PTHR10457">
    <property type="entry name" value="MEVALONATE KINASE/GALACTOKINASE"/>
    <property type="match status" value="1"/>
</dbReference>
<keyword evidence="5" id="KW-0067">ATP-binding</keyword>
<dbReference type="InterPro" id="IPR000705">
    <property type="entry name" value="Galactokinase"/>
</dbReference>
<evidence type="ECO:0000256" key="3">
    <source>
        <dbReference type="ARBA" id="ARBA00022741"/>
    </source>
</evidence>
<dbReference type="Proteomes" id="UP000593735">
    <property type="component" value="Chromosome"/>
</dbReference>
<sequence>MSTTSSELYSDQLAEARALFEEHYGPLEGRRALAAHAPGRSEIAGNHTDHEGGHVIAGALDVGIAGIASPNNTNLIRMVDRDFPAFEISLDDLSAREDEHVSTAGLARGMAAQLAQTGRVSAGFDLATTSTIPAGGGLSSSAAVEALLGRVMEALWPGEAVDATALAQMSQRTENTWFGKPCGLMDQLAICLGGLAFMDFEDPAFPQTAKLDFDFDAAGYSLCLVDVGCDHAPFTADYALMPVEMQQVAEQFGKKRLCEVDEKAFDERVGELRRTLGDRAVLRAIHYWYENGLVDQRWDALNAADIDAFVRLTRNSGASSGMFLQNVSAGGAFQPAMIALGLAEHVLTGRGAARIHGGGFGGSIQCFVPLELVDEFRERMNAWLGEGACRGYRIEERGAWAQWL</sequence>
<feature type="domain" description="GHMP kinase N-terminal" evidence="6">
    <location>
        <begin position="108"/>
        <end position="194"/>
    </location>
</feature>
<dbReference type="KEGG" id="tio:INP52_02590"/>
<evidence type="ECO:0000256" key="5">
    <source>
        <dbReference type="ARBA" id="ARBA00022840"/>
    </source>
</evidence>
<dbReference type="SUPFAM" id="SSF55060">
    <property type="entry name" value="GHMP Kinase, C-terminal domain"/>
    <property type="match status" value="1"/>
</dbReference>
<dbReference type="PRINTS" id="PR00473">
    <property type="entry name" value="GALCTOKINASE"/>
</dbReference>
<dbReference type="PRINTS" id="PR00959">
    <property type="entry name" value="MEVGALKINASE"/>
</dbReference>
<comment type="similarity">
    <text evidence="1">Belongs to the GHMP kinase family. GalK subfamily.</text>
</comment>
<feature type="domain" description="Galactokinase N-terminal" evidence="7">
    <location>
        <begin position="19"/>
        <end position="70"/>
    </location>
</feature>
<proteinExistence type="inferred from homology"/>
<dbReference type="EMBL" id="CP063767">
    <property type="protein sequence ID" value="QOY61111.1"/>
    <property type="molecule type" value="Genomic_DNA"/>
</dbReference>
<dbReference type="InterPro" id="IPR014721">
    <property type="entry name" value="Ribsml_uS5_D2-typ_fold_subgr"/>
</dbReference>
<dbReference type="InterPro" id="IPR006204">
    <property type="entry name" value="GHMP_kinase_N_dom"/>
</dbReference>
<accession>A0A7S7RUD4</accession>
<dbReference type="GO" id="GO:0005524">
    <property type="term" value="F:ATP binding"/>
    <property type="evidence" value="ECO:0007669"/>
    <property type="project" value="UniProtKB-KW"/>
</dbReference>
<dbReference type="GO" id="GO:0005829">
    <property type="term" value="C:cytosol"/>
    <property type="evidence" value="ECO:0007669"/>
    <property type="project" value="TreeGrafter"/>
</dbReference>
<dbReference type="AlphaFoldDB" id="A0A7S7RUD4"/>
<dbReference type="InterPro" id="IPR019539">
    <property type="entry name" value="GalKase_N"/>
</dbReference>